<dbReference type="Pfam" id="PF00989">
    <property type="entry name" value="PAS"/>
    <property type="match status" value="1"/>
</dbReference>
<keyword evidence="8" id="KW-0547">Nucleotide-binding</keyword>
<keyword evidence="11 14" id="KW-1133">Transmembrane helix</keyword>
<dbReference type="InterPro" id="IPR016120">
    <property type="entry name" value="Sig_transdc_His_kin_SpoOB"/>
</dbReference>
<evidence type="ECO:0000259" key="15">
    <source>
        <dbReference type="PROSITE" id="PS50109"/>
    </source>
</evidence>
<dbReference type="InterPro" id="IPR039506">
    <property type="entry name" value="SPOB_a"/>
</dbReference>
<dbReference type="InterPro" id="IPR029151">
    <property type="entry name" value="Sensor-like_sf"/>
</dbReference>
<dbReference type="InterPro" id="IPR005467">
    <property type="entry name" value="His_kinase_dom"/>
</dbReference>
<evidence type="ECO:0000256" key="2">
    <source>
        <dbReference type="ARBA" id="ARBA00004651"/>
    </source>
</evidence>
<comment type="subcellular location">
    <subcellularLocation>
        <location evidence="2">Cell membrane</location>
        <topology evidence="2">Multi-pass membrane protein</topology>
    </subcellularLocation>
</comment>
<feature type="domain" description="Histidine kinase" evidence="15">
    <location>
        <begin position="333"/>
        <end position="526"/>
    </location>
</feature>
<dbReference type="SMART" id="SM00387">
    <property type="entry name" value="HATPase_c"/>
    <property type="match status" value="1"/>
</dbReference>
<evidence type="ECO:0000256" key="12">
    <source>
        <dbReference type="ARBA" id="ARBA00023012"/>
    </source>
</evidence>
<dbReference type="Gene3D" id="3.30.450.20">
    <property type="entry name" value="PAS domain"/>
    <property type="match status" value="2"/>
</dbReference>
<evidence type="ECO:0000256" key="14">
    <source>
        <dbReference type="SAM" id="Phobius"/>
    </source>
</evidence>
<dbReference type="RefSeq" id="WP_132247860.1">
    <property type="nucleotide sequence ID" value="NZ_SLWV01000036.1"/>
</dbReference>
<dbReference type="InterPro" id="IPR035965">
    <property type="entry name" value="PAS-like_dom_sf"/>
</dbReference>
<dbReference type="FunFam" id="3.30.450.20:FF:000018">
    <property type="entry name" value="Sensor histidine kinase DcuS"/>
    <property type="match status" value="1"/>
</dbReference>
<evidence type="ECO:0000256" key="6">
    <source>
        <dbReference type="ARBA" id="ARBA00022679"/>
    </source>
</evidence>
<evidence type="ECO:0000256" key="1">
    <source>
        <dbReference type="ARBA" id="ARBA00000085"/>
    </source>
</evidence>
<dbReference type="GO" id="GO:0000155">
    <property type="term" value="F:phosphorelay sensor kinase activity"/>
    <property type="evidence" value="ECO:0007669"/>
    <property type="project" value="InterPro"/>
</dbReference>
<name>A0A4R2KAF8_9FIRM</name>
<comment type="caution">
    <text evidence="17">The sequence shown here is derived from an EMBL/GenBank/DDBJ whole genome shotgun (WGS) entry which is preliminary data.</text>
</comment>
<organism evidence="17 18">
    <name type="scientific">Marinisporobacter balticus</name>
    <dbReference type="NCBI Taxonomy" id="2018667"/>
    <lineage>
        <taxon>Bacteria</taxon>
        <taxon>Bacillati</taxon>
        <taxon>Bacillota</taxon>
        <taxon>Clostridia</taxon>
        <taxon>Peptostreptococcales</taxon>
        <taxon>Thermotaleaceae</taxon>
        <taxon>Marinisporobacter</taxon>
    </lineage>
</organism>
<keyword evidence="9 17" id="KW-0418">Kinase</keyword>
<dbReference type="Proteomes" id="UP000294919">
    <property type="component" value="Unassembled WGS sequence"/>
</dbReference>
<dbReference type="AlphaFoldDB" id="A0A4R2KAF8"/>
<keyword evidence="7 14" id="KW-0812">Transmembrane</keyword>
<dbReference type="CDD" id="cd18773">
    <property type="entry name" value="PDC1_HK_sensor"/>
    <property type="match status" value="1"/>
</dbReference>
<evidence type="ECO:0000256" key="5">
    <source>
        <dbReference type="ARBA" id="ARBA00022553"/>
    </source>
</evidence>
<evidence type="ECO:0000256" key="11">
    <source>
        <dbReference type="ARBA" id="ARBA00022989"/>
    </source>
</evidence>
<dbReference type="InterPro" id="IPR004358">
    <property type="entry name" value="Sig_transdc_His_kin-like_C"/>
</dbReference>
<dbReference type="OrthoDB" id="9792686at2"/>
<dbReference type="Pfam" id="PF14689">
    <property type="entry name" value="SPOB_a"/>
    <property type="match status" value="1"/>
</dbReference>
<dbReference type="SMART" id="SM00091">
    <property type="entry name" value="PAS"/>
    <property type="match status" value="1"/>
</dbReference>
<dbReference type="PANTHER" id="PTHR43547:SF10">
    <property type="entry name" value="SENSOR HISTIDINE KINASE DCUS"/>
    <property type="match status" value="1"/>
</dbReference>
<feature type="transmembrane region" description="Helical" evidence="14">
    <location>
        <begin position="169"/>
        <end position="192"/>
    </location>
</feature>
<dbReference type="Pfam" id="PF17203">
    <property type="entry name" value="sCache_3_2"/>
    <property type="match status" value="1"/>
</dbReference>
<evidence type="ECO:0000256" key="10">
    <source>
        <dbReference type="ARBA" id="ARBA00022840"/>
    </source>
</evidence>
<dbReference type="GO" id="GO:0005886">
    <property type="term" value="C:plasma membrane"/>
    <property type="evidence" value="ECO:0007669"/>
    <property type="project" value="UniProtKB-SubCell"/>
</dbReference>
<dbReference type="InterPro" id="IPR003594">
    <property type="entry name" value="HATPase_dom"/>
</dbReference>
<evidence type="ECO:0000313" key="18">
    <source>
        <dbReference type="Proteomes" id="UP000294919"/>
    </source>
</evidence>
<keyword evidence="4" id="KW-1003">Cell membrane</keyword>
<dbReference type="SUPFAM" id="SSF55890">
    <property type="entry name" value="Sporulation response regulatory protein Spo0B"/>
    <property type="match status" value="1"/>
</dbReference>
<dbReference type="PROSITE" id="PS50112">
    <property type="entry name" value="PAS"/>
    <property type="match status" value="1"/>
</dbReference>
<evidence type="ECO:0000313" key="17">
    <source>
        <dbReference type="EMBL" id="TCO68987.1"/>
    </source>
</evidence>
<dbReference type="PRINTS" id="PR00344">
    <property type="entry name" value="BCTRLSENSOR"/>
</dbReference>
<feature type="transmembrane region" description="Helical" evidence="14">
    <location>
        <begin position="12"/>
        <end position="35"/>
    </location>
</feature>
<keyword evidence="18" id="KW-1185">Reference proteome</keyword>
<dbReference type="Pfam" id="PF02518">
    <property type="entry name" value="HATPase_c"/>
    <property type="match status" value="1"/>
</dbReference>
<dbReference type="SUPFAM" id="SSF55785">
    <property type="entry name" value="PYP-like sensor domain (PAS domain)"/>
    <property type="match status" value="1"/>
</dbReference>
<evidence type="ECO:0000256" key="7">
    <source>
        <dbReference type="ARBA" id="ARBA00022692"/>
    </source>
</evidence>
<protein>
    <recommendedName>
        <fullName evidence="3">histidine kinase</fullName>
        <ecNumber evidence="3">2.7.13.3</ecNumber>
    </recommendedName>
</protein>
<evidence type="ECO:0000256" key="13">
    <source>
        <dbReference type="ARBA" id="ARBA00023136"/>
    </source>
</evidence>
<dbReference type="GO" id="GO:0005524">
    <property type="term" value="F:ATP binding"/>
    <property type="evidence" value="ECO:0007669"/>
    <property type="project" value="UniProtKB-KW"/>
</dbReference>
<dbReference type="SUPFAM" id="SSF103190">
    <property type="entry name" value="Sensory domain-like"/>
    <property type="match status" value="1"/>
</dbReference>
<sequence length="528" mass="59606">MKQNFNLQTRITILITMLILLSISISIIFMGNWSLDNIQNKVEANIKNVSKILANSPNIQKYLKEKNAVKVQRHAKEILNRLDGVDIITIADMDGIRYAHPNPKRIGQRFVGGDEIKVINEGVPYLSEAEGTLGVSIRAFEPIFYEDEQIGFVMVGVLYEDIQQFRMHALLTMCGFTLFGITLGVLGALMIARKIRDSLLGLEPHEIVYLYRENRAMLDSITEGIIAIDGEGKITLVNDYAIKILNIKNPSVVGSYVLDVFPTSKLLEVLKRGEEEFNKEQMINNTVILTNRVPIKDGNEIIGAMASFNDRTKIKRLAEEITGVHQIIHALRANTHEFMNKLHVILGLIELNEMDEVKRYIKSVAKEQEEIRFCLMKKIKNATISAIILGKLNRAKELKINMKLDENSYLEKYYQNIQNEDLVTIIGNLLDNGMDAIVKKGEEGEISLRIEDMGEGIEIEVIDNGIGIEPENTEKIFKRGFTTKEKEGGIGLFLVKKSIKQLNGEVFVDSKENEGTSILVRIPKEACE</sequence>
<keyword evidence="10" id="KW-0067">ATP-binding</keyword>
<dbReference type="InterPro" id="IPR000014">
    <property type="entry name" value="PAS"/>
</dbReference>
<evidence type="ECO:0000256" key="8">
    <source>
        <dbReference type="ARBA" id="ARBA00022741"/>
    </source>
</evidence>
<dbReference type="InterPro" id="IPR033463">
    <property type="entry name" value="sCache_3"/>
</dbReference>
<gene>
    <name evidence="17" type="ORF">EV214_13613</name>
</gene>
<proteinExistence type="predicted"/>
<dbReference type="NCBIfam" id="TIGR00229">
    <property type="entry name" value="sensory_box"/>
    <property type="match status" value="1"/>
</dbReference>
<dbReference type="PROSITE" id="PS50109">
    <property type="entry name" value="HIS_KIN"/>
    <property type="match status" value="1"/>
</dbReference>
<evidence type="ECO:0000256" key="9">
    <source>
        <dbReference type="ARBA" id="ARBA00022777"/>
    </source>
</evidence>
<evidence type="ECO:0000256" key="4">
    <source>
        <dbReference type="ARBA" id="ARBA00022475"/>
    </source>
</evidence>
<feature type="domain" description="PAS" evidence="16">
    <location>
        <begin position="210"/>
        <end position="261"/>
    </location>
</feature>
<evidence type="ECO:0000256" key="3">
    <source>
        <dbReference type="ARBA" id="ARBA00012438"/>
    </source>
</evidence>
<dbReference type="PANTHER" id="PTHR43547">
    <property type="entry name" value="TWO-COMPONENT HISTIDINE KINASE"/>
    <property type="match status" value="1"/>
</dbReference>
<dbReference type="InterPro" id="IPR036890">
    <property type="entry name" value="HATPase_C_sf"/>
</dbReference>
<dbReference type="SUPFAM" id="SSF55874">
    <property type="entry name" value="ATPase domain of HSP90 chaperone/DNA topoisomerase II/histidine kinase"/>
    <property type="match status" value="1"/>
</dbReference>
<dbReference type="GO" id="GO:0006355">
    <property type="term" value="P:regulation of DNA-templated transcription"/>
    <property type="evidence" value="ECO:0007669"/>
    <property type="project" value="InterPro"/>
</dbReference>
<comment type="catalytic activity">
    <reaction evidence="1">
        <text>ATP + protein L-histidine = ADP + protein N-phospho-L-histidine.</text>
        <dbReference type="EC" id="2.7.13.3"/>
    </reaction>
</comment>
<reference evidence="17 18" key="1">
    <citation type="submission" date="2019-03" db="EMBL/GenBank/DDBJ databases">
        <title>Genomic Encyclopedia of Type Strains, Phase IV (KMG-IV): sequencing the most valuable type-strain genomes for metagenomic binning, comparative biology and taxonomic classification.</title>
        <authorList>
            <person name="Goeker M."/>
        </authorList>
    </citation>
    <scope>NUCLEOTIDE SEQUENCE [LARGE SCALE GENOMIC DNA]</scope>
    <source>
        <strain evidence="17 18">DSM 102940</strain>
    </source>
</reference>
<accession>A0A4R2KAF8</accession>
<keyword evidence="5" id="KW-0597">Phosphoprotein</keyword>
<keyword evidence="13 14" id="KW-0472">Membrane</keyword>
<dbReference type="InterPro" id="IPR013767">
    <property type="entry name" value="PAS_fold"/>
</dbReference>
<dbReference type="EC" id="2.7.13.3" evidence="3"/>
<keyword evidence="12" id="KW-0902">Two-component regulatory system</keyword>
<dbReference type="EMBL" id="SLWV01000036">
    <property type="protein sequence ID" value="TCO68987.1"/>
    <property type="molecule type" value="Genomic_DNA"/>
</dbReference>
<keyword evidence="6" id="KW-0808">Transferase</keyword>
<dbReference type="CDD" id="cd00130">
    <property type="entry name" value="PAS"/>
    <property type="match status" value="1"/>
</dbReference>
<evidence type="ECO:0000259" key="16">
    <source>
        <dbReference type="PROSITE" id="PS50112"/>
    </source>
</evidence>
<dbReference type="Gene3D" id="1.10.287.130">
    <property type="match status" value="1"/>
</dbReference>
<dbReference type="Gene3D" id="3.30.565.10">
    <property type="entry name" value="Histidine kinase-like ATPase, C-terminal domain"/>
    <property type="match status" value="1"/>
</dbReference>